<keyword evidence="2" id="KW-1185">Reference proteome</keyword>
<comment type="caution">
    <text evidence="1">The sequence shown here is derived from an EMBL/GenBank/DDBJ whole genome shotgun (WGS) entry which is preliminary data.</text>
</comment>
<accession>A0ABV0L8F5</accession>
<protein>
    <submittedName>
        <fullName evidence="1">Uncharacterized protein</fullName>
    </submittedName>
</protein>
<reference evidence="1 2" key="1">
    <citation type="submission" date="2024-05" db="EMBL/GenBank/DDBJ databases">
        <authorList>
            <person name="Zhao H."/>
            <person name="Xu Y."/>
            <person name="Lin S."/>
            <person name="Spain J.C."/>
            <person name="Zhou N.-Y."/>
        </authorList>
    </citation>
    <scope>NUCLEOTIDE SEQUENCE [LARGE SCALE GENOMIC DNA]</scope>
    <source>
        <strain evidence="1 2">NEAU-NG30</strain>
    </source>
</reference>
<proteinExistence type="predicted"/>
<organism evidence="1 2">
    <name type="scientific">Amycolatopsis melonis</name>
    <dbReference type="NCBI Taxonomy" id="3156488"/>
    <lineage>
        <taxon>Bacteria</taxon>
        <taxon>Bacillati</taxon>
        <taxon>Actinomycetota</taxon>
        <taxon>Actinomycetes</taxon>
        <taxon>Pseudonocardiales</taxon>
        <taxon>Pseudonocardiaceae</taxon>
        <taxon>Amycolatopsis</taxon>
    </lineage>
</organism>
<evidence type="ECO:0000313" key="2">
    <source>
        <dbReference type="Proteomes" id="UP001440984"/>
    </source>
</evidence>
<dbReference type="RefSeq" id="WP_348947817.1">
    <property type="nucleotide sequence ID" value="NZ_JBDZYD010000002.1"/>
</dbReference>
<dbReference type="Proteomes" id="UP001440984">
    <property type="component" value="Unassembled WGS sequence"/>
</dbReference>
<dbReference type="EMBL" id="JBDZYD010000002">
    <property type="protein sequence ID" value="MEQ0558456.1"/>
    <property type="molecule type" value="Genomic_DNA"/>
</dbReference>
<sequence length="107" mass="11135">MNVIESAANRQVPAGGEKLSVFHLSPVCLPVSCTPGYEAALAWGLAEMTGQATRAAAEHWARVAAQHSIRVGHGVRGYTAESSPSAASWNGSLHNLTADQLATLILA</sequence>
<name>A0ABV0L8F5_9PSEU</name>
<gene>
    <name evidence="1" type="ORF">ABJI51_05200</name>
</gene>
<evidence type="ECO:0000313" key="1">
    <source>
        <dbReference type="EMBL" id="MEQ0558456.1"/>
    </source>
</evidence>